<comment type="caution">
    <text evidence="1">The sequence shown here is derived from an EMBL/GenBank/DDBJ whole genome shotgun (WGS) entry which is preliminary data.</text>
</comment>
<reference evidence="1 2" key="1">
    <citation type="submission" date="2018-01" db="EMBL/GenBank/DDBJ databases">
        <title>Draft genome sequence of Jishengella sp. NA12.</title>
        <authorList>
            <person name="Sahin N."/>
            <person name="Ay H."/>
            <person name="Saygin H."/>
        </authorList>
    </citation>
    <scope>NUCLEOTIDE SEQUENCE [LARGE SCALE GENOMIC DNA]</scope>
    <source>
        <strain evidence="1 2">NA12</strain>
    </source>
</reference>
<dbReference type="EMBL" id="POTY01000131">
    <property type="protein sequence ID" value="PZG15200.1"/>
    <property type="molecule type" value="Genomic_DNA"/>
</dbReference>
<sequence>MSFGSHQWVATALSPDRNVKARVSTDGQVEITFQPGTFETYNENQLSYQLSRLGMVTWVSVQRARTEAYRVAQGMTQQEVVQTEQAAPLDPRREKYSEDLARVEGEGVSTSGAVRIRTTGMAGWSVDLESGCLRRLGEGGFLAEAQSAVRALLADRDQKIVLIKAKYFDLGIPRRWRELTSQLPQ</sequence>
<protein>
    <submittedName>
        <fullName evidence="1">Uncharacterized protein</fullName>
    </submittedName>
</protein>
<name>A0A2W2ENN7_9ACTN</name>
<evidence type="ECO:0000313" key="2">
    <source>
        <dbReference type="Proteomes" id="UP000248924"/>
    </source>
</evidence>
<evidence type="ECO:0000313" key="1">
    <source>
        <dbReference type="EMBL" id="PZG15200.1"/>
    </source>
</evidence>
<gene>
    <name evidence="1" type="ORF">C1I95_20080</name>
</gene>
<dbReference type="Proteomes" id="UP000248924">
    <property type="component" value="Unassembled WGS sequence"/>
</dbReference>
<organism evidence="1 2">
    <name type="scientific">Micromonospora craterilacus</name>
    <dbReference type="NCBI Taxonomy" id="1655439"/>
    <lineage>
        <taxon>Bacteria</taxon>
        <taxon>Bacillati</taxon>
        <taxon>Actinomycetota</taxon>
        <taxon>Actinomycetes</taxon>
        <taxon>Micromonosporales</taxon>
        <taxon>Micromonosporaceae</taxon>
        <taxon>Micromonospora</taxon>
    </lineage>
</organism>
<accession>A0A2W2ENN7</accession>
<dbReference type="OrthoDB" id="3292129at2"/>
<dbReference type="RefSeq" id="WP_111215362.1">
    <property type="nucleotide sequence ID" value="NZ_POTY01000131.1"/>
</dbReference>
<keyword evidence="2" id="KW-1185">Reference proteome</keyword>
<dbReference type="AlphaFoldDB" id="A0A2W2ENN7"/>
<proteinExistence type="predicted"/>